<protein>
    <submittedName>
        <fullName evidence="1">Uncharacterized protein</fullName>
    </submittedName>
</protein>
<evidence type="ECO:0000313" key="1">
    <source>
        <dbReference type="EMBL" id="MBA4676420.1"/>
    </source>
</evidence>
<accession>A0A7C9ETZ9</accession>
<reference evidence="1" key="1">
    <citation type="journal article" date="2013" name="J. Plant Res.">
        <title>Effect of fungi and light on seed germination of three Opuntia species from semiarid lands of central Mexico.</title>
        <authorList>
            <person name="Delgado-Sanchez P."/>
            <person name="Jimenez-Bremont J.F."/>
            <person name="Guerrero-Gonzalez Mde L."/>
            <person name="Flores J."/>
        </authorList>
    </citation>
    <scope>NUCLEOTIDE SEQUENCE</scope>
    <source>
        <tissue evidence="1">Cladode</tissue>
    </source>
</reference>
<dbReference type="AlphaFoldDB" id="A0A7C9ETZ9"/>
<organism evidence="1">
    <name type="scientific">Opuntia streptacantha</name>
    <name type="common">Prickly pear cactus</name>
    <name type="synonym">Opuntia cardona</name>
    <dbReference type="NCBI Taxonomy" id="393608"/>
    <lineage>
        <taxon>Eukaryota</taxon>
        <taxon>Viridiplantae</taxon>
        <taxon>Streptophyta</taxon>
        <taxon>Embryophyta</taxon>
        <taxon>Tracheophyta</taxon>
        <taxon>Spermatophyta</taxon>
        <taxon>Magnoliopsida</taxon>
        <taxon>eudicotyledons</taxon>
        <taxon>Gunneridae</taxon>
        <taxon>Pentapetalae</taxon>
        <taxon>Caryophyllales</taxon>
        <taxon>Cactineae</taxon>
        <taxon>Cactaceae</taxon>
        <taxon>Opuntioideae</taxon>
        <taxon>Opuntia</taxon>
    </lineage>
</organism>
<proteinExistence type="predicted"/>
<name>A0A7C9ETZ9_OPUST</name>
<dbReference type="EMBL" id="GISG01271426">
    <property type="protein sequence ID" value="MBA4676420.1"/>
    <property type="molecule type" value="Transcribed_RNA"/>
</dbReference>
<reference evidence="1" key="2">
    <citation type="submission" date="2020-07" db="EMBL/GenBank/DDBJ databases">
        <authorList>
            <person name="Vera ALvarez R."/>
            <person name="Arias-Moreno D.M."/>
            <person name="Jimenez-Jacinto V."/>
            <person name="Jimenez-Bremont J.F."/>
            <person name="Swaminathan K."/>
            <person name="Moose S.P."/>
            <person name="Guerrero-Gonzalez M.L."/>
            <person name="Marino-Ramirez L."/>
            <person name="Landsman D."/>
            <person name="Rodriguez-Kessler M."/>
            <person name="Delgado-Sanchez P."/>
        </authorList>
    </citation>
    <scope>NUCLEOTIDE SEQUENCE</scope>
    <source>
        <tissue evidence="1">Cladode</tissue>
    </source>
</reference>
<sequence>MTSAMPTYASPIANYLHTEDCQGSHAQDGAPDSESNVSAFPPRFTSLVSNCYAFPSENPKLAKSPLQMKSLQNQGSRKLEHMRFSIEGRFHHSPRGIQIHCRPTKWEVGASEVLTRMHISSFSQRNSQALQTEVGQTCLKQTSKKKTARNS</sequence>